<dbReference type="InParanoid" id="A0A0C3PY51"/>
<organism evidence="1 2">
    <name type="scientific">Pisolithus tinctorius Marx 270</name>
    <dbReference type="NCBI Taxonomy" id="870435"/>
    <lineage>
        <taxon>Eukaryota</taxon>
        <taxon>Fungi</taxon>
        <taxon>Dikarya</taxon>
        <taxon>Basidiomycota</taxon>
        <taxon>Agaricomycotina</taxon>
        <taxon>Agaricomycetes</taxon>
        <taxon>Agaricomycetidae</taxon>
        <taxon>Boletales</taxon>
        <taxon>Sclerodermatineae</taxon>
        <taxon>Pisolithaceae</taxon>
        <taxon>Pisolithus</taxon>
    </lineage>
</organism>
<dbReference type="EMBL" id="KN831944">
    <property type="protein sequence ID" value="KIO14481.1"/>
    <property type="molecule type" value="Genomic_DNA"/>
</dbReference>
<name>A0A0C3PY51_PISTI</name>
<dbReference type="HOGENOM" id="CLU_2498731_0_0_1"/>
<proteinExistence type="predicted"/>
<dbReference type="AlphaFoldDB" id="A0A0C3PY51"/>
<reference evidence="2" key="2">
    <citation type="submission" date="2015-01" db="EMBL/GenBank/DDBJ databases">
        <title>Evolutionary Origins and Diversification of the Mycorrhizal Mutualists.</title>
        <authorList>
            <consortium name="DOE Joint Genome Institute"/>
            <consortium name="Mycorrhizal Genomics Consortium"/>
            <person name="Kohler A."/>
            <person name="Kuo A."/>
            <person name="Nagy L.G."/>
            <person name="Floudas D."/>
            <person name="Copeland A."/>
            <person name="Barry K.W."/>
            <person name="Cichocki N."/>
            <person name="Veneault-Fourrey C."/>
            <person name="LaButti K."/>
            <person name="Lindquist E.A."/>
            <person name="Lipzen A."/>
            <person name="Lundell T."/>
            <person name="Morin E."/>
            <person name="Murat C."/>
            <person name="Riley R."/>
            <person name="Ohm R."/>
            <person name="Sun H."/>
            <person name="Tunlid A."/>
            <person name="Henrissat B."/>
            <person name="Grigoriev I.V."/>
            <person name="Hibbett D.S."/>
            <person name="Martin F."/>
        </authorList>
    </citation>
    <scope>NUCLEOTIDE SEQUENCE [LARGE SCALE GENOMIC DNA]</scope>
    <source>
        <strain evidence="2">Marx 270</strain>
    </source>
</reference>
<protein>
    <submittedName>
        <fullName evidence="1">Uncharacterized protein</fullName>
    </submittedName>
</protein>
<accession>A0A0C3PY51</accession>
<gene>
    <name evidence="1" type="ORF">M404DRAFT_991232</name>
</gene>
<evidence type="ECO:0000313" key="1">
    <source>
        <dbReference type="EMBL" id="KIO14481.1"/>
    </source>
</evidence>
<reference evidence="1 2" key="1">
    <citation type="submission" date="2014-04" db="EMBL/GenBank/DDBJ databases">
        <authorList>
            <consortium name="DOE Joint Genome Institute"/>
            <person name="Kuo A."/>
            <person name="Kohler A."/>
            <person name="Costa M.D."/>
            <person name="Nagy L.G."/>
            <person name="Floudas D."/>
            <person name="Copeland A."/>
            <person name="Barry K.W."/>
            <person name="Cichocki N."/>
            <person name="Veneault-Fourrey C."/>
            <person name="LaButti K."/>
            <person name="Lindquist E.A."/>
            <person name="Lipzen A."/>
            <person name="Lundell T."/>
            <person name="Morin E."/>
            <person name="Murat C."/>
            <person name="Sun H."/>
            <person name="Tunlid A."/>
            <person name="Henrissat B."/>
            <person name="Grigoriev I.V."/>
            <person name="Hibbett D.S."/>
            <person name="Martin F."/>
            <person name="Nordberg H.P."/>
            <person name="Cantor M.N."/>
            <person name="Hua S.X."/>
        </authorList>
    </citation>
    <scope>NUCLEOTIDE SEQUENCE [LARGE SCALE GENOMIC DNA]</scope>
    <source>
        <strain evidence="1 2">Marx 270</strain>
    </source>
</reference>
<sequence>MDELAEARAELTLSEEQERQLFERLRNVRTAVQVQRNRIDHLKHVTKPSIGRLPITVLHQTIHLADSEYGLLDGAPLLAKSEAVGD</sequence>
<keyword evidence="2" id="KW-1185">Reference proteome</keyword>
<evidence type="ECO:0000313" key="2">
    <source>
        <dbReference type="Proteomes" id="UP000054217"/>
    </source>
</evidence>
<dbReference type="Proteomes" id="UP000054217">
    <property type="component" value="Unassembled WGS sequence"/>
</dbReference>